<comment type="caution">
    <text evidence="9">The sequence shown here is derived from an EMBL/GenBank/DDBJ whole genome shotgun (WGS) entry which is preliminary data.</text>
</comment>
<evidence type="ECO:0000256" key="3">
    <source>
        <dbReference type="ARBA" id="ARBA00022475"/>
    </source>
</evidence>
<protein>
    <submittedName>
        <fullName evidence="9">Acyltransferase</fullName>
    </submittedName>
</protein>
<evidence type="ECO:0000259" key="8">
    <source>
        <dbReference type="Pfam" id="PF01757"/>
    </source>
</evidence>
<evidence type="ECO:0000256" key="2">
    <source>
        <dbReference type="ARBA" id="ARBA00007400"/>
    </source>
</evidence>
<keyword evidence="5 7" id="KW-1133">Transmembrane helix</keyword>
<dbReference type="Pfam" id="PF01757">
    <property type="entry name" value="Acyl_transf_3"/>
    <property type="match status" value="1"/>
</dbReference>
<dbReference type="PANTHER" id="PTHR40074">
    <property type="entry name" value="O-ACETYLTRANSFERASE WECH"/>
    <property type="match status" value="1"/>
</dbReference>
<gene>
    <name evidence="9" type="ORF">ACFQ4R_05845</name>
</gene>
<accession>A0ABW4BQ85</accession>
<evidence type="ECO:0000256" key="1">
    <source>
        <dbReference type="ARBA" id="ARBA00004651"/>
    </source>
</evidence>
<feature type="transmembrane region" description="Helical" evidence="7">
    <location>
        <begin position="48"/>
        <end position="68"/>
    </location>
</feature>
<feature type="transmembrane region" description="Helical" evidence="7">
    <location>
        <begin position="155"/>
        <end position="174"/>
    </location>
</feature>
<keyword evidence="9" id="KW-0012">Acyltransferase</keyword>
<comment type="subcellular location">
    <subcellularLocation>
        <location evidence="1">Cell membrane</location>
        <topology evidence="1">Multi-pass membrane protein</topology>
    </subcellularLocation>
</comment>
<dbReference type="PANTHER" id="PTHR40074:SF2">
    <property type="entry name" value="O-ACETYLTRANSFERASE WECH"/>
    <property type="match status" value="1"/>
</dbReference>
<dbReference type="GO" id="GO:0016746">
    <property type="term" value="F:acyltransferase activity"/>
    <property type="evidence" value="ECO:0007669"/>
    <property type="project" value="UniProtKB-KW"/>
</dbReference>
<reference evidence="10" key="1">
    <citation type="journal article" date="2019" name="Int. J. Syst. Evol. Microbiol.">
        <title>The Global Catalogue of Microorganisms (GCM) 10K type strain sequencing project: providing services to taxonomists for standard genome sequencing and annotation.</title>
        <authorList>
            <consortium name="The Broad Institute Genomics Platform"/>
            <consortium name="The Broad Institute Genome Sequencing Center for Infectious Disease"/>
            <person name="Wu L."/>
            <person name="Ma J."/>
        </authorList>
    </citation>
    <scope>NUCLEOTIDE SEQUENCE [LARGE SCALE GENOMIC DNA]</scope>
    <source>
        <strain evidence="10">CCM 8937</strain>
    </source>
</reference>
<feature type="transmembrane region" description="Helical" evidence="7">
    <location>
        <begin position="240"/>
        <end position="257"/>
    </location>
</feature>
<keyword evidence="3" id="KW-1003">Cell membrane</keyword>
<feature type="transmembrane region" description="Helical" evidence="7">
    <location>
        <begin position="12"/>
        <end position="28"/>
    </location>
</feature>
<evidence type="ECO:0000256" key="7">
    <source>
        <dbReference type="SAM" id="Phobius"/>
    </source>
</evidence>
<feature type="transmembrane region" description="Helical" evidence="7">
    <location>
        <begin position="209"/>
        <end position="228"/>
    </location>
</feature>
<evidence type="ECO:0000313" key="9">
    <source>
        <dbReference type="EMBL" id="MFD1411122.1"/>
    </source>
</evidence>
<evidence type="ECO:0000256" key="5">
    <source>
        <dbReference type="ARBA" id="ARBA00022989"/>
    </source>
</evidence>
<keyword evidence="9" id="KW-0808">Transferase</keyword>
<keyword evidence="6 7" id="KW-0472">Membrane</keyword>
<keyword evidence="4 7" id="KW-0812">Transmembrane</keyword>
<organism evidence="9 10">
    <name type="scientific">Lapidilactobacillus gannanensis</name>
    <dbReference type="NCBI Taxonomy" id="2486002"/>
    <lineage>
        <taxon>Bacteria</taxon>
        <taxon>Bacillati</taxon>
        <taxon>Bacillota</taxon>
        <taxon>Bacilli</taxon>
        <taxon>Lactobacillales</taxon>
        <taxon>Lactobacillaceae</taxon>
        <taxon>Lapidilactobacillus</taxon>
    </lineage>
</organism>
<evidence type="ECO:0000256" key="6">
    <source>
        <dbReference type="ARBA" id="ARBA00023136"/>
    </source>
</evidence>
<feature type="transmembrane region" description="Helical" evidence="7">
    <location>
        <begin position="264"/>
        <end position="286"/>
    </location>
</feature>
<dbReference type="RefSeq" id="WP_125650443.1">
    <property type="nucleotide sequence ID" value="NZ_JBHTOH010000035.1"/>
</dbReference>
<evidence type="ECO:0000256" key="4">
    <source>
        <dbReference type="ARBA" id="ARBA00022692"/>
    </source>
</evidence>
<feature type="transmembrane region" description="Helical" evidence="7">
    <location>
        <begin position="306"/>
        <end position="326"/>
    </location>
</feature>
<feature type="domain" description="Acyltransferase 3" evidence="8">
    <location>
        <begin position="8"/>
        <end position="323"/>
    </location>
</feature>
<comment type="similarity">
    <text evidence="2">Belongs to the acyltransferase 3 family.</text>
</comment>
<dbReference type="Proteomes" id="UP001597191">
    <property type="component" value="Unassembled WGS sequence"/>
</dbReference>
<evidence type="ECO:0000313" key="10">
    <source>
        <dbReference type="Proteomes" id="UP001597191"/>
    </source>
</evidence>
<feature type="transmembrane region" description="Helical" evidence="7">
    <location>
        <begin position="80"/>
        <end position="103"/>
    </location>
</feature>
<name>A0ABW4BQ85_9LACO</name>
<dbReference type="InterPro" id="IPR002656">
    <property type="entry name" value="Acyl_transf_3_dom"/>
</dbReference>
<feature type="transmembrane region" description="Helical" evidence="7">
    <location>
        <begin position="123"/>
        <end position="143"/>
    </location>
</feature>
<keyword evidence="10" id="KW-1185">Reference proteome</keyword>
<feature type="transmembrane region" description="Helical" evidence="7">
    <location>
        <begin position="180"/>
        <end position="197"/>
    </location>
</feature>
<proteinExistence type="inferred from homology"/>
<dbReference type="EMBL" id="JBHTOH010000035">
    <property type="protein sequence ID" value="MFD1411122.1"/>
    <property type="molecule type" value="Genomic_DNA"/>
</dbReference>
<sequence length="343" mass="40515">MGRTKYNPNLDLIRTVAVLAVIGVHFFLNSKFYDALIDSWQMVLMTGLRTALMICVPLFMLLTGYLMRGKTWSDQYYLKVLPTVFTYLQVSVVIFLFRKYYLAEKLTLQDGLLGMLDYSLAPYAWYVEMYFGLFLLIPFLNAIWQFYDQKFQRQLITATLALLCILPTLFNSFNKLLPDFWQGLYPLAYYFAGAYLAEYQADLRELPVAWPMTAVLVINWLVNLNHSYGQIFKWADFNDYFSYQQYFLGILVFMALLRCQLPPWLIRVSHFIAQYALAIYLLSFVFDQIFYPVLKRLVPQVNQELYYFPILVISVFGATVSLAWLMTQFFSIMRRFLHKLWSH</sequence>